<feature type="compositionally biased region" description="Polar residues" evidence="1">
    <location>
        <begin position="64"/>
        <end position="74"/>
    </location>
</feature>
<accession>A0AA39Z7Y4</accession>
<dbReference type="EMBL" id="JAULSY010000100">
    <property type="protein sequence ID" value="KAK0665861.1"/>
    <property type="molecule type" value="Genomic_DNA"/>
</dbReference>
<gene>
    <name evidence="2" type="ORF">QBC41DRAFT_8279</name>
</gene>
<evidence type="ECO:0000256" key="1">
    <source>
        <dbReference type="SAM" id="MobiDB-lite"/>
    </source>
</evidence>
<dbReference type="AlphaFoldDB" id="A0AA39Z7Y4"/>
<reference evidence="2" key="1">
    <citation type="submission" date="2023-06" db="EMBL/GenBank/DDBJ databases">
        <title>Genome-scale phylogeny and comparative genomics of the fungal order Sordariales.</title>
        <authorList>
            <consortium name="Lawrence Berkeley National Laboratory"/>
            <person name="Hensen N."/>
            <person name="Bonometti L."/>
            <person name="Westerberg I."/>
            <person name="Brannstrom I.O."/>
            <person name="Guillou S."/>
            <person name="Cros-Aarteil S."/>
            <person name="Calhoun S."/>
            <person name="Haridas S."/>
            <person name="Kuo A."/>
            <person name="Mondo S."/>
            <person name="Pangilinan J."/>
            <person name="Riley R."/>
            <person name="Labutti K."/>
            <person name="Andreopoulos B."/>
            <person name="Lipzen A."/>
            <person name="Chen C."/>
            <person name="Yanf M."/>
            <person name="Daum C."/>
            <person name="Ng V."/>
            <person name="Clum A."/>
            <person name="Steindorff A."/>
            <person name="Ohm R."/>
            <person name="Martin F."/>
            <person name="Silar P."/>
            <person name="Natvig D."/>
            <person name="Lalanne C."/>
            <person name="Gautier V."/>
            <person name="Ament-Velasquez S.L."/>
            <person name="Kruys A."/>
            <person name="Hutchinson M.I."/>
            <person name="Powell A.J."/>
            <person name="Barry K."/>
            <person name="Miller A.N."/>
            <person name="Grigoriev I.V."/>
            <person name="Debuchy R."/>
            <person name="Gladieux P."/>
            <person name="Thoren M.H."/>
            <person name="Johannesson H."/>
        </authorList>
    </citation>
    <scope>NUCLEOTIDE SEQUENCE</scope>
    <source>
        <strain evidence="2">CBS 307.81</strain>
    </source>
</reference>
<feature type="region of interest" description="Disordered" evidence="1">
    <location>
        <begin position="1"/>
        <end position="129"/>
    </location>
</feature>
<evidence type="ECO:0000313" key="3">
    <source>
        <dbReference type="Proteomes" id="UP001174997"/>
    </source>
</evidence>
<evidence type="ECO:0000313" key="2">
    <source>
        <dbReference type="EMBL" id="KAK0665861.1"/>
    </source>
</evidence>
<comment type="caution">
    <text evidence="2">The sequence shown here is derived from an EMBL/GenBank/DDBJ whole genome shotgun (WGS) entry which is preliminary data.</text>
</comment>
<sequence>MDPDDVYPSKPLDHTEPSSVTTPPQQQYNGHMPDAPGLASQDQDVDLADTPPESPEEDDCPDDVTTTTQTLGHSQHQEQDEYTEQHFLPAPNPPQQLPGGHTGQAFAMGQQPAPSNLTPPPTAPPAQAQPALVHSPSVILSYDLGYQHDLQPLSYHYVHGDITHEYEFIPMVYTSSGGDTRLIWEVVKDGRHLNYTGHPSVPQ</sequence>
<proteinExistence type="predicted"/>
<organism evidence="2 3">
    <name type="scientific">Cercophora samala</name>
    <dbReference type="NCBI Taxonomy" id="330535"/>
    <lineage>
        <taxon>Eukaryota</taxon>
        <taxon>Fungi</taxon>
        <taxon>Dikarya</taxon>
        <taxon>Ascomycota</taxon>
        <taxon>Pezizomycotina</taxon>
        <taxon>Sordariomycetes</taxon>
        <taxon>Sordariomycetidae</taxon>
        <taxon>Sordariales</taxon>
        <taxon>Lasiosphaeriaceae</taxon>
        <taxon>Cercophora</taxon>
    </lineage>
</organism>
<protein>
    <submittedName>
        <fullName evidence="2">Uncharacterized protein</fullName>
    </submittedName>
</protein>
<keyword evidence="3" id="KW-1185">Reference proteome</keyword>
<name>A0AA39Z7Y4_9PEZI</name>
<dbReference type="Proteomes" id="UP001174997">
    <property type="component" value="Unassembled WGS sequence"/>
</dbReference>
<feature type="compositionally biased region" description="Polar residues" evidence="1">
    <location>
        <begin position="17"/>
        <end position="29"/>
    </location>
</feature>